<dbReference type="PRINTS" id="PR01046">
    <property type="entry name" value="TRNASYNTHPRO"/>
</dbReference>
<gene>
    <name evidence="10" type="primary">proS</name>
    <name evidence="12" type="ORF">C9I89_19735</name>
</gene>
<accession>A0A2T3MT64</accession>
<keyword evidence="8 10" id="KW-0030">Aminoacyl-tRNA synthetase</keyword>
<comment type="domain">
    <text evidence="10">Consists of three domains: the N-terminal catalytic domain, the editing domain and the C-terminal anticodon-binding domain.</text>
</comment>
<dbReference type="CDD" id="cd00779">
    <property type="entry name" value="ProRS_core_prok"/>
    <property type="match status" value="1"/>
</dbReference>
<dbReference type="PROSITE" id="PS50862">
    <property type="entry name" value="AA_TRNA_LIGASE_II"/>
    <property type="match status" value="1"/>
</dbReference>
<dbReference type="InterPro" id="IPR004154">
    <property type="entry name" value="Anticodon-bd"/>
</dbReference>
<evidence type="ECO:0000256" key="9">
    <source>
        <dbReference type="ARBA" id="ARBA00047671"/>
    </source>
</evidence>
<dbReference type="Pfam" id="PF03129">
    <property type="entry name" value="HGTP_anticodon"/>
    <property type="match status" value="1"/>
</dbReference>
<dbReference type="GO" id="GO:0005524">
    <property type="term" value="F:ATP binding"/>
    <property type="evidence" value="ECO:0007669"/>
    <property type="project" value="UniProtKB-UniRule"/>
</dbReference>
<dbReference type="InterPro" id="IPR002314">
    <property type="entry name" value="aa-tRNA-synt_IIb"/>
</dbReference>
<dbReference type="InterPro" id="IPR036754">
    <property type="entry name" value="YbaK/aa-tRNA-synt-asso_dom_sf"/>
</dbReference>
<evidence type="ECO:0000313" key="12">
    <source>
        <dbReference type="EMBL" id="PSW01714.1"/>
    </source>
</evidence>
<comment type="caution">
    <text evidence="12">The sequence shown here is derived from an EMBL/GenBank/DDBJ whole genome shotgun (WGS) entry which is preliminary data.</text>
</comment>
<comment type="subcellular location">
    <subcellularLocation>
        <location evidence="1 10">Cytoplasm</location>
    </subcellularLocation>
</comment>
<dbReference type="Pfam" id="PF04073">
    <property type="entry name" value="tRNA_edit"/>
    <property type="match status" value="1"/>
</dbReference>
<dbReference type="CDD" id="cd04334">
    <property type="entry name" value="ProRS-INS"/>
    <property type="match status" value="1"/>
</dbReference>
<dbReference type="EC" id="6.1.1.15" evidence="10"/>
<dbReference type="SUPFAM" id="SSF55826">
    <property type="entry name" value="YbaK/ProRS associated domain"/>
    <property type="match status" value="1"/>
</dbReference>
<dbReference type="InterPro" id="IPR050062">
    <property type="entry name" value="Pro-tRNA_synthetase"/>
</dbReference>
<reference evidence="12 13" key="1">
    <citation type="submission" date="2018-03" db="EMBL/GenBank/DDBJ databases">
        <title>Whole genome sequencing of Histamine producing bacteria.</title>
        <authorList>
            <person name="Butler K."/>
        </authorList>
    </citation>
    <scope>NUCLEOTIDE SEQUENCE [LARGE SCALE GENOMIC DNA]</scope>
    <source>
        <strain evidence="12 13">DSM 16190</strain>
    </source>
</reference>
<dbReference type="GO" id="GO:0006433">
    <property type="term" value="P:prolyl-tRNA aminoacylation"/>
    <property type="evidence" value="ECO:0007669"/>
    <property type="project" value="UniProtKB-UniRule"/>
</dbReference>
<evidence type="ECO:0000256" key="7">
    <source>
        <dbReference type="ARBA" id="ARBA00022917"/>
    </source>
</evidence>
<feature type="domain" description="Aminoacyl-transfer RNA synthetases class-II family profile" evidence="11">
    <location>
        <begin position="38"/>
        <end position="468"/>
    </location>
</feature>
<dbReference type="InterPro" id="IPR036621">
    <property type="entry name" value="Anticodon-bd_dom_sf"/>
</dbReference>
<dbReference type="Gene3D" id="3.40.50.800">
    <property type="entry name" value="Anticodon-binding domain"/>
    <property type="match status" value="1"/>
</dbReference>
<dbReference type="GO" id="GO:0004827">
    <property type="term" value="F:proline-tRNA ligase activity"/>
    <property type="evidence" value="ECO:0007669"/>
    <property type="project" value="UniProtKB-UniRule"/>
</dbReference>
<keyword evidence="6 10" id="KW-0067">ATP-binding</keyword>
<comment type="similarity">
    <text evidence="10">Belongs to the class-II aminoacyl-tRNA synthetase family. ProS type 1 subfamily.</text>
</comment>
<dbReference type="EMBL" id="PYMC01000020">
    <property type="protein sequence ID" value="PSW01714.1"/>
    <property type="molecule type" value="Genomic_DNA"/>
</dbReference>
<evidence type="ECO:0000259" key="11">
    <source>
        <dbReference type="PROSITE" id="PS50862"/>
    </source>
</evidence>
<dbReference type="Pfam" id="PF00587">
    <property type="entry name" value="tRNA-synt_2b"/>
    <property type="match status" value="1"/>
</dbReference>
<comment type="subunit">
    <text evidence="2 10">Homodimer.</text>
</comment>
<evidence type="ECO:0000256" key="6">
    <source>
        <dbReference type="ARBA" id="ARBA00022840"/>
    </source>
</evidence>
<dbReference type="InterPro" id="IPR044140">
    <property type="entry name" value="ProRS_anticodon_short"/>
</dbReference>
<sequence>MRTSKYLLSTLKETPNDAEVISHQLMLRAGMIRKLASGLYTWLPTGLRVLRKVENIVREEMNNAGAVEMIMPVVQPSDLWQETGRWDKFGPELLRISDRHGRPFVLGPTHEEVITDMVRNEVKSYKQLPLNLYQIQTKFRDEVRPRFGVMRSREFIMKDAYSFHLDKESLVETYEIMHQAYCNVFNRMGLDFRPVLADTGSIGGSGSHEFHVLAESGEDLIAFSTESDYAANIEKAEAVAPATERAAPTAEMTLIDTPNAKTIAELVEQHGIAIEKTVKTLFVKASDEIDADIIALIIRGDHELNEIKAEHLKEVASPLEMATEEEIRALIGAGPGSLGPVGLKLPFIVDRSVAVMSDFGAGANIDDKHCFGINWGRDVELGQVEDLRNVVEGDPSPCGQGTLQLKRGIEVGHIFQLGNNYSTSMNAAVLGPDGKNTIMEMGCYGIGCTRVVAAAIEQNHDDSGIIWPAAIAPFQVAIVPMNMAKSEEVKEAAEKLYAELTAAGIEVLFDDRKERPGVMFKDMELIGIPHTIVIGNRSLENGEVEYKNRRDGSKVGVPVAKAVELIKQKLA</sequence>
<dbReference type="FunFam" id="3.90.960.10:FF:000001">
    <property type="entry name" value="Proline--tRNA ligase"/>
    <property type="match status" value="1"/>
</dbReference>
<organism evidence="12 13">
    <name type="scientific">Photobacterium lipolyticum</name>
    <dbReference type="NCBI Taxonomy" id="266810"/>
    <lineage>
        <taxon>Bacteria</taxon>
        <taxon>Pseudomonadati</taxon>
        <taxon>Pseudomonadota</taxon>
        <taxon>Gammaproteobacteria</taxon>
        <taxon>Vibrionales</taxon>
        <taxon>Vibrionaceae</taxon>
        <taxon>Photobacterium</taxon>
    </lineage>
</organism>
<dbReference type="PANTHER" id="PTHR42753:SF2">
    <property type="entry name" value="PROLINE--TRNA LIGASE"/>
    <property type="match status" value="1"/>
</dbReference>
<evidence type="ECO:0000256" key="3">
    <source>
        <dbReference type="ARBA" id="ARBA00022490"/>
    </source>
</evidence>
<dbReference type="InterPro" id="IPR023717">
    <property type="entry name" value="Pro-tRNA-Synthase_IIa_type1"/>
</dbReference>
<dbReference type="SUPFAM" id="SSF55681">
    <property type="entry name" value="Class II aaRS and biotin synthetases"/>
    <property type="match status" value="1"/>
</dbReference>
<dbReference type="NCBIfam" id="TIGR00409">
    <property type="entry name" value="proS_fam_II"/>
    <property type="match status" value="1"/>
</dbReference>
<dbReference type="NCBIfam" id="NF006625">
    <property type="entry name" value="PRK09194.1"/>
    <property type="match status" value="1"/>
</dbReference>
<dbReference type="GO" id="GO:0005829">
    <property type="term" value="C:cytosol"/>
    <property type="evidence" value="ECO:0007669"/>
    <property type="project" value="TreeGrafter"/>
</dbReference>
<dbReference type="HAMAP" id="MF_01569">
    <property type="entry name" value="Pro_tRNA_synth_type1"/>
    <property type="match status" value="1"/>
</dbReference>
<keyword evidence="5 10" id="KW-0547">Nucleotide-binding</keyword>
<dbReference type="FunFam" id="3.30.930.10:FF:000015">
    <property type="entry name" value="Proline--tRNA ligase"/>
    <property type="match status" value="1"/>
</dbReference>
<dbReference type="InterPro" id="IPR033730">
    <property type="entry name" value="ProRS_core_prok"/>
</dbReference>
<keyword evidence="7 10" id="KW-0648">Protein biosynthesis</keyword>
<evidence type="ECO:0000256" key="4">
    <source>
        <dbReference type="ARBA" id="ARBA00022598"/>
    </source>
</evidence>
<dbReference type="AlphaFoldDB" id="A0A2T3MT64"/>
<dbReference type="Gene3D" id="3.30.930.10">
    <property type="entry name" value="Bira Bifunctional Protein, Domain 2"/>
    <property type="match status" value="2"/>
</dbReference>
<protein>
    <recommendedName>
        <fullName evidence="10">Proline--tRNA ligase</fullName>
        <ecNumber evidence="10">6.1.1.15</ecNumber>
    </recommendedName>
    <alternativeName>
        <fullName evidence="10">Prolyl-tRNA synthetase</fullName>
        <shortName evidence="10">ProRS</shortName>
    </alternativeName>
</protein>
<evidence type="ECO:0000256" key="8">
    <source>
        <dbReference type="ARBA" id="ARBA00023146"/>
    </source>
</evidence>
<dbReference type="RefSeq" id="WP_107285040.1">
    <property type="nucleotide sequence ID" value="NZ_PYMC01000020.1"/>
</dbReference>
<evidence type="ECO:0000256" key="1">
    <source>
        <dbReference type="ARBA" id="ARBA00004496"/>
    </source>
</evidence>
<keyword evidence="13" id="KW-1185">Reference proteome</keyword>
<dbReference type="GO" id="GO:0002161">
    <property type="term" value="F:aminoacyl-tRNA deacylase activity"/>
    <property type="evidence" value="ECO:0007669"/>
    <property type="project" value="InterPro"/>
</dbReference>
<dbReference type="PANTHER" id="PTHR42753">
    <property type="entry name" value="MITOCHONDRIAL RIBOSOME PROTEIN L39/PROLYL-TRNA LIGASE FAMILY MEMBER"/>
    <property type="match status" value="1"/>
</dbReference>
<dbReference type="FunFam" id="3.30.930.10:FF:000043">
    <property type="entry name" value="Proline--tRNA ligase"/>
    <property type="match status" value="1"/>
</dbReference>
<dbReference type="InterPro" id="IPR006195">
    <property type="entry name" value="aa-tRNA-synth_II"/>
</dbReference>
<comment type="catalytic activity">
    <reaction evidence="9 10">
        <text>tRNA(Pro) + L-proline + ATP = L-prolyl-tRNA(Pro) + AMP + diphosphate</text>
        <dbReference type="Rhea" id="RHEA:14305"/>
        <dbReference type="Rhea" id="RHEA-COMP:9700"/>
        <dbReference type="Rhea" id="RHEA-COMP:9702"/>
        <dbReference type="ChEBI" id="CHEBI:30616"/>
        <dbReference type="ChEBI" id="CHEBI:33019"/>
        <dbReference type="ChEBI" id="CHEBI:60039"/>
        <dbReference type="ChEBI" id="CHEBI:78442"/>
        <dbReference type="ChEBI" id="CHEBI:78532"/>
        <dbReference type="ChEBI" id="CHEBI:456215"/>
        <dbReference type="EC" id="6.1.1.15"/>
    </reaction>
</comment>
<evidence type="ECO:0000313" key="13">
    <source>
        <dbReference type="Proteomes" id="UP000240904"/>
    </source>
</evidence>
<name>A0A2T3MT64_9GAMM</name>
<dbReference type="SUPFAM" id="SSF52954">
    <property type="entry name" value="Class II aaRS ABD-related"/>
    <property type="match status" value="1"/>
</dbReference>
<evidence type="ECO:0000256" key="2">
    <source>
        <dbReference type="ARBA" id="ARBA00011738"/>
    </source>
</evidence>
<evidence type="ECO:0000256" key="5">
    <source>
        <dbReference type="ARBA" id="ARBA00022741"/>
    </source>
</evidence>
<dbReference type="InterPro" id="IPR002316">
    <property type="entry name" value="Pro-tRNA-ligase_IIa"/>
</dbReference>
<keyword evidence="4 10" id="KW-0436">Ligase</keyword>
<evidence type="ECO:0000256" key="10">
    <source>
        <dbReference type="HAMAP-Rule" id="MF_01569"/>
    </source>
</evidence>
<dbReference type="CDD" id="cd00861">
    <property type="entry name" value="ProRS_anticodon_short"/>
    <property type="match status" value="1"/>
</dbReference>
<dbReference type="OrthoDB" id="9809052at2"/>
<keyword evidence="3 10" id="KW-0963">Cytoplasm</keyword>
<dbReference type="PIRSF" id="PIRSF001535">
    <property type="entry name" value="ProRS_1"/>
    <property type="match status" value="1"/>
</dbReference>
<dbReference type="FunFam" id="3.40.50.800:FF:000006">
    <property type="entry name" value="Proline--tRNA ligase"/>
    <property type="match status" value="1"/>
</dbReference>
<comment type="function">
    <text evidence="10">Catalyzes the attachment of proline to tRNA(Pro) in a two-step reaction: proline is first activated by ATP to form Pro-AMP and then transferred to the acceptor end of tRNA(Pro). As ProRS can inadvertently accommodate and process non-cognate amino acids such as alanine and cysteine, to avoid such errors it has two additional distinct editing activities against alanine. One activity is designated as 'pretransfer' editing and involves the tRNA(Pro)-independent hydrolysis of activated Ala-AMP. The other activity is designated 'posttransfer' editing and involves deacylation of mischarged Ala-tRNA(Pro). The misacylated Cys-tRNA(Pro) is not edited by ProRS.</text>
</comment>
<dbReference type="InterPro" id="IPR007214">
    <property type="entry name" value="YbaK/aa-tRNA-synth-assoc-dom"/>
</dbReference>
<dbReference type="InterPro" id="IPR045864">
    <property type="entry name" value="aa-tRNA-synth_II/BPL/LPL"/>
</dbReference>
<proteinExistence type="inferred from homology"/>
<dbReference type="Proteomes" id="UP000240904">
    <property type="component" value="Unassembled WGS sequence"/>
</dbReference>
<dbReference type="InterPro" id="IPR004500">
    <property type="entry name" value="Pro-tRNA-synth_IIa_bac-type"/>
</dbReference>